<organism evidence="6 7">
    <name type="scientific">Rickenella mellea</name>
    <dbReference type="NCBI Taxonomy" id="50990"/>
    <lineage>
        <taxon>Eukaryota</taxon>
        <taxon>Fungi</taxon>
        <taxon>Dikarya</taxon>
        <taxon>Basidiomycota</taxon>
        <taxon>Agaricomycotina</taxon>
        <taxon>Agaricomycetes</taxon>
        <taxon>Hymenochaetales</taxon>
        <taxon>Rickenellaceae</taxon>
        <taxon>Rickenella</taxon>
    </lineage>
</organism>
<evidence type="ECO:0000313" key="7">
    <source>
        <dbReference type="Proteomes" id="UP000294933"/>
    </source>
</evidence>
<dbReference type="Gene3D" id="3.40.50.720">
    <property type="entry name" value="NAD(P)-binding Rossmann-like Domain"/>
    <property type="match status" value="1"/>
</dbReference>
<dbReference type="InterPro" id="IPR020904">
    <property type="entry name" value="Sc_DH/Rdtase_CS"/>
</dbReference>
<proteinExistence type="inferred from homology"/>
<dbReference type="AlphaFoldDB" id="A0A4Y7QNS8"/>
<keyword evidence="5" id="KW-0732">Signal</keyword>
<feature type="signal peptide" evidence="5">
    <location>
        <begin position="1"/>
        <end position="24"/>
    </location>
</feature>
<evidence type="ECO:0000256" key="2">
    <source>
        <dbReference type="ARBA" id="ARBA00022857"/>
    </source>
</evidence>
<evidence type="ECO:0000256" key="5">
    <source>
        <dbReference type="SAM" id="SignalP"/>
    </source>
</evidence>
<dbReference type="STRING" id="50990.A0A4Y7QNS8"/>
<evidence type="ECO:0000256" key="3">
    <source>
        <dbReference type="ARBA" id="ARBA00023002"/>
    </source>
</evidence>
<keyword evidence="2" id="KW-0521">NADP</keyword>
<protein>
    <submittedName>
        <fullName evidence="6">NAD(P)-binding protein</fullName>
    </submittedName>
</protein>
<gene>
    <name evidence="6" type="ORF">BD410DRAFT_760663</name>
</gene>
<dbReference type="PRINTS" id="PR00081">
    <property type="entry name" value="GDHRDH"/>
</dbReference>
<dbReference type="SUPFAM" id="SSF51735">
    <property type="entry name" value="NAD(P)-binding Rossmann-fold domains"/>
    <property type="match status" value="1"/>
</dbReference>
<dbReference type="PANTHER" id="PTHR44196:SF1">
    <property type="entry name" value="DEHYDROGENASE_REDUCTASE SDR FAMILY MEMBER 7B"/>
    <property type="match status" value="1"/>
</dbReference>
<comment type="function">
    <text evidence="4">Putative oxidoreductase.</text>
</comment>
<dbReference type="PANTHER" id="PTHR44196">
    <property type="entry name" value="DEHYDROGENASE/REDUCTASE SDR FAMILY MEMBER 7B"/>
    <property type="match status" value="1"/>
</dbReference>
<evidence type="ECO:0000256" key="1">
    <source>
        <dbReference type="ARBA" id="ARBA00006484"/>
    </source>
</evidence>
<dbReference type="PROSITE" id="PS00061">
    <property type="entry name" value="ADH_SHORT"/>
    <property type="match status" value="1"/>
</dbReference>
<evidence type="ECO:0000256" key="4">
    <source>
        <dbReference type="ARBA" id="ARBA00037096"/>
    </source>
</evidence>
<keyword evidence="3" id="KW-0560">Oxidoreductase</keyword>
<reference evidence="6 7" key="1">
    <citation type="submission" date="2018-06" db="EMBL/GenBank/DDBJ databases">
        <title>A transcriptomic atlas of mushroom development highlights an independent origin of complex multicellularity.</title>
        <authorList>
            <consortium name="DOE Joint Genome Institute"/>
            <person name="Krizsan K."/>
            <person name="Almasi E."/>
            <person name="Merenyi Z."/>
            <person name="Sahu N."/>
            <person name="Viragh M."/>
            <person name="Koszo T."/>
            <person name="Mondo S."/>
            <person name="Kiss B."/>
            <person name="Balint B."/>
            <person name="Kues U."/>
            <person name="Barry K."/>
            <person name="Hegedus J.C."/>
            <person name="Henrissat B."/>
            <person name="Johnson J."/>
            <person name="Lipzen A."/>
            <person name="Ohm R."/>
            <person name="Nagy I."/>
            <person name="Pangilinan J."/>
            <person name="Yan J."/>
            <person name="Xiong Y."/>
            <person name="Grigoriev I.V."/>
            <person name="Hibbett D.S."/>
            <person name="Nagy L.G."/>
        </authorList>
    </citation>
    <scope>NUCLEOTIDE SEQUENCE [LARGE SCALE GENOMIC DNA]</scope>
    <source>
        <strain evidence="6 7">SZMC22713</strain>
    </source>
</reference>
<comment type="similarity">
    <text evidence="1">Belongs to the short-chain dehydrogenases/reductases (SDR) family.</text>
</comment>
<dbReference type="GO" id="GO:0016491">
    <property type="term" value="F:oxidoreductase activity"/>
    <property type="evidence" value="ECO:0007669"/>
    <property type="project" value="UniProtKB-KW"/>
</dbReference>
<keyword evidence="7" id="KW-1185">Reference proteome</keyword>
<dbReference type="InterPro" id="IPR036291">
    <property type="entry name" value="NAD(P)-bd_dom_sf"/>
</dbReference>
<dbReference type="EMBL" id="ML170157">
    <property type="protein sequence ID" value="TDL28911.1"/>
    <property type="molecule type" value="Genomic_DNA"/>
</dbReference>
<evidence type="ECO:0000313" key="6">
    <source>
        <dbReference type="EMBL" id="TDL28911.1"/>
    </source>
</evidence>
<dbReference type="VEuPathDB" id="FungiDB:BD410DRAFT_760663"/>
<sequence length="333" mass="35634">MVKLTTSLFLASLSLPVLLKLVSLFRESPRKRCIQPDQERVVILGASSGIGRAIAHVYAKRGARICIVGRRATELDAVKKECEALKLARDTIGNKPGELIDDAVGVVAVTADFSNPEDMVSLSTKLEEGMRGVDTLVVAAGVSALKPLLSVAGVERQGKTFTPPQATLEGVQSASNIAAKALQGNYIGPLVSAIAFIPLLTRTSKSPSILLLNSLASVIPAPTRALYASTKSASLILYQALAIEHPQIAFSFILPSTVEGDFRASAVDGGVGRETDFRKALKRENVAQRCVLAVDNGTKTDFVGGLYRLAHILYWVWPGFVERKASQKYGFNS</sequence>
<name>A0A4Y7QNS8_9AGAM</name>
<feature type="chain" id="PRO_5021321087" evidence="5">
    <location>
        <begin position="25"/>
        <end position="333"/>
    </location>
</feature>
<dbReference type="Pfam" id="PF00106">
    <property type="entry name" value="adh_short"/>
    <property type="match status" value="1"/>
</dbReference>
<dbReference type="Proteomes" id="UP000294933">
    <property type="component" value="Unassembled WGS sequence"/>
</dbReference>
<dbReference type="OrthoDB" id="37659at2759"/>
<dbReference type="InterPro" id="IPR002347">
    <property type="entry name" value="SDR_fam"/>
</dbReference>
<dbReference type="GO" id="GO:0016020">
    <property type="term" value="C:membrane"/>
    <property type="evidence" value="ECO:0007669"/>
    <property type="project" value="TreeGrafter"/>
</dbReference>
<accession>A0A4Y7QNS8</accession>